<gene>
    <name evidence="2" type="ORF">P6N53_10310</name>
</gene>
<dbReference type="RefSeq" id="WP_304542780.1">
    <property type="nucleotide sequence ID" value="NZ_JARPTC010000014.1"/>
</dbReference>
<protein>
    <submittedName>
        <fullName evidence="2">Chromate resistance protein</fullName>
    </submittedName>
</protein>
<proteinExistence type="predicted"/>
<dbReference type="EMBL" id="JARPTC010000014">
    <property type="protein sequence ID" value="MDO7787613.1"/>
    <property type="molecule type" value="Genomic_DNA"/>
</dbReference>
<sequence>MRWITWENIGVDRISSAWLIIRFIDPNAEFMFIKKGANVKGIDGIPFDIPGVTLSHKRGHCTFCTVLKEYELNDPVLNHICSIIDAVDAVSDLLPPPEAAGLEVIFRGLGKVLNNDYKTLETGYIIMDALYKQLREDS</sequence>
<dbReference type="AlphaFoldDB" id="A0AAW7ZD51"/>
<accession>A0AAW7ZD51</accession>
<feature type="domain" description="ChrB C-terminal" evidence="1">
    <location>
        <begin position="3"/>
        <end position="133"/>
    </location>
</feature>
<dbReference type="InterPro" id="IPR018634">
    <property type="entry name" value="ChrB_C"/>
</dbReference>
<evidence type="ECO:0000259" key="1">
    <source>
        <dbReference type="Pfam" id="PF09828"/>
    </source>
</evidence>
<dbReference type="Pfam" id="PF09828">
    <property type="entry name" value="ChrB_C"/>
    <property type="match status" value="1"/>
</dbReference>
<comment type="caution">
    <text evidence="2">The sequence shown here is derived from an EMBL/GenBank/DDBJ whole genome shotgun (WGS) entry which is preliminary data.</text>
</comment>
<evidence type="ECO:0000313" key="2">
    <source>
        <dbReference type="EMBL" id="MDO7787613.1"/>
    </source>
</evidence>
<name>A0AAW7ZD51_9FIRM</name>
<keyword evidence="3" id="KW-1185">Reference proteome</keyword>
<reference evidence="2" key="1">
    <citation type="journal article" date="2023" name="J. Hazard. Mater.">
        <title>Anaerobic biodegradation of pyrene and benzo[a]pyrene by a new sulfate-reducing Desulforamulus aquiferis strain DSA.</title>
        <authorList>
            <person name="Zhang Z."/>
            <person name="Sun J."/>
            <person name="Gong X."/>
            <person name="Wang C."/>
            <person name="Wang H."/>
        </authorList>
    </citation>
    <scope>NUCLEOTIDE SEQUENCE</scope>
    <source>
        <strain evidence="2">DSA</strain>
    </source>
</reference>
<reference evidence="2" key="2">
    <citation type="submission" date="2023-03" db="EMBL/GenBank/DDBJ databases">
        <authorList>
            <person name="Zhang Z."/>
        </authorList>
    </citation>
    <scope>NUCLEOTIDE SEQUENCE</scope>
    <source>
        <strain evidence="2">DSA</strain>
    </source>
</reference>
<dbReference type="Proteomes" id="UP001172911">
    <property type="component" value="Unassembled WGS sequence"/>
</dbReference>
<organism evidence="2 3">
    <name type="scientific">Desulforamulus aquiferis</name>
    <dbReference type="NCBI Taxonomy" id="1397668"/>
    <lineage>
        <taxon>Bacteria</taxon>
        <taxon>Bacillati</taxon>
        <taxon>Bacillota</taxon>
        <taxon>Clostridia</taxon>
        <taxon>Eubacteriales</taxon>
        <taxon>Peptococcaceae</taxon>
        <taxon>Desulforamulus</taxon>
    </lineage>
</organism>
<evidence type="ECO:0000313" key="3">
    <source>
        <dbReference type="Proteomes" id="UP001172911"/>
    </source>
</evidence>